<gene>
    <name evidence="14" type="ORF">SASPL_121539</name>
</gene>
<dbReference type="GO" id="GO:0006891">
    <property type="term" value="P:intra-Golgi vesicle-mediated transport"/>
    <property type="evidence" value="ECO:0007669"/>
    <property type="project" value="TreeGrafter"/>
</dbReference>
<keyword evidence="4 12" id="KW-0813">Transport</keyword>
<comment type="caution">
    <text evidence="14">The sequence shown here is derived from an EMBL/GenBank/DDBJ whole genome shotgun (WGS) entry which is preliminary data.</text>
</comment>
<dbReference type="GO" id="GO:0000139">
    <property type="term" value="C:Golgi membrane"/>
    <property type="evidence" value="ECO:0007669"/>
    <property type="project" value="UniProtKB-SubCell"/>
</dbReference>
<comment type="subunit">
    <text evidence="3 12">Oligomeric complex that consists of at least the alpha, beta, beta', gamma, delta, epsilon and zeta subunits.</text>
</comment>
<reference evidence="14" key="1">
    <citation type="submission" date="2018-01" db="EMBL/GenBank/DDBJ databases">
        <authorList>
            <person name="Mao J.F."/>
        </authorList>
    </citation>
    <scope>NUCLEOTIDE SEQUENCE</scope>
    <source>
        <strain evidence="14">Huo1</strain>
        <tissue evidence="14">Leaf</tissue>
    </source>
</reference>
<dbReference type="PANTHER" id="PTHR11043">
    <property type="entry name" value="ZETA-COAT PROTEIN"/>
    <property type="match status" value="1"/>
</dbReference>
<dbReference type="EMBL" id="PNBA02000007">
    <property type="protein sequence ID" value="KAG6419322.1"/>
    <property type="molecule type" value="Genomic_DNA"/>
</dbReference>
<comment type="subcellular location">
    <subcellularLocation>
        <location evidence="12">Cytoplasm</location>
    </subcellularLocation>
    <subcellularLocation>
        <location evidence="1 12">Golgi apparatus membrane</location>
        <topology evidence="1 12">Peripheral membrane protein</topology>
        <orientation evidence="1 12">Cytoplasmic side</orientation>
    </subcellularLocation>
    <subcellularLocation>
        <location evidence="12">Cytoplasmic vesicle</location>
        <location evidence="12">COPI-coated vesicle membrane</location>
        <topology evidence="12">Peripheral membrane protein</topology>
        <orientation evidence="12">Cytoplasmic side</orientation>
    </subcellularLocation>
</comment>
<evidence type="ECO:0000256" key="9">
    <source>
        <dbReference type="ARBA" id="ARBA00023136"/>
    </source>
</evidence>
<dbReference type="InterPro" id="IPR039652">
    <property type="entry name" value="Coatomer_zeta"/>
</dbReference>
<dbReference type="Pfam" id="PF01217">
    <property type="entry name" value="Clat_adaptor_s"/>
    <property type="match status" value="1"/>
</dbReference>
<sequence>MEFGPFVKSILILDLEGKRVASKFYSDDWPTNEERRTFEKNVFSMTHMKNARTEAEVTIFKDEIVVYKFIEDLHFYVTGGEEENEVLLATVLEAVLGAIFIVLKKKVNKMEALTHLDLVLLCLDETIDGGIIVDTDAKSIARKATGVSLDPGAEELTIGEALKSARGQVMKALSVENMAMEVGTHDSGFSSNSLADWWF</sequence>
<evidence type="ECO:0000256" key="3">
    <source>
        <dbReference type="ARBA" id="ARBA00011775"/>
    </source>
</evidence>
<evidence type="ECO:0000313" key="14">
    <source>
        <dbReference type="EMBL" id="KAG6419322.1"/>
    </source>
</evidence>
<evidence type="ECO:0000256" key="8">
    <source>
        <dbReference type="ARBA" id="ARBA00023034"/>
    </source>
</evidence>
<dbReference type="AlphaFoldDB" id="A0A8X8ZW67"/>
<keyword evidence="15" id="KW-1185">Reference proteome</keyword>
<dbReference type="InterPro" id="IPR011012">
    <property type="entry name" value="Longin-like_dom_sf"/>
</dbReference>
<keyword evidence="6 12" id="KW-0931">ER-Golgi transport</keyword>
<evidence type="ECO:0000256" key="1">
    <source>
        <dbReference type="ARBA" id="ARBA00004255"/>
    </source>
</evidence>
<dbReference type="GO" id="GO:0006890">
    <property type="term" value="P:retrograde vesicle-mediated transport, Golgi to endoplasmic reticulum"/>
    <property type="evidence" value="ECO:0007669"/>
    <property type="project" value="UniProtKB-UniRule"/>
</dbReference>
<keyword evidence="5 12" id="KW-0963">Cytoplasm</keyword>
<dbReference type="GO" id="GO:0006886">
    <property type="term" value="P:intracellular protein transport"/>
    <property type="evidence" value="ECO:0007669"/>
    <property type="project" value="TreeGrafter"/>
</dbReference>
<dbReference type="InterPro" id="IPR022775">
    <property type="entry name" value="AP_mu_sigma_su"/>
</dbReference>
<keyword evidence="10 12" id="KW-0968">Cytoplasmic vesicle</keyword>
<keyword evidence="7 12" id="KW-0653">Protein transport</keyword>
<accession>A0A8X8ZW67</accession>
<evidence type="ECO:0000256" key="7">
    <source>
        <dbReference type="ARBA" id="ARBA00022927"/>
    </source>
</evidence>
<dbReference type="Proteomes" id="UP000298416">
    <property type="component" value="Unassembled WGS sequence"/>
</dbReference>
<dbReference type="SUPFAM" id="SSF64356">
    <property type="entry name" value="SNARE-like"/>
    <property type="match status" value="1"/>
</dbReference>
<evidence type="ECO:0000256" key="11">
    <source>
        <dbReference type="ARBA" id="ARBA00045555"/>
    </source>
</evidence>
<evidence type="ECO:0000256" key="4">
    <source>
        <dbReference type="ARBA" id="ARBA00022448"/>
    </source>
</evidence>
<evidence type="ECO:0000313" key="15">
    <source>
        <dbReference type="Proteomes" id="UP000298416"/>
    </source>
</evidence>
<protein>
    <recommendedName>
        <fullName evidence="12">Coatomer subunit zeta</fullName>
    </recommendedName>
</protein>
<evidence type="ECO:0000256" key="12">
    <source>
        <dbReference type="RuleBase" id="RU366053"/>
    </source>
</evidence>
<evidence type="ECO:0000256" key="2">
    <source>
        <dbReference type="ARBA" id="ARBA00006972"/>
    </source>
</evidence>
<dbReference type="Gene3D" id="3.30.450.60">
    <property type="match status" value="1"/>
</dbReference>
<reference evidence="14" key="2">
    <citation type="submission" date="2020-08" db="EMBL/GenBank/DDBJ databases">
        <title>Plant Genome Project.</title>
        <authorList>
            <person name="Zhang R.-G."/>
        </authorList>
    </citation>
    <scope>NUCLEOTIDE SEQUENCE</scope>
    <source>
        <strain evidence="14">Huo1</strain>
        <tissue evidence="14">Leaf</tissue>
    </source>
</reference>
<dbReference type="PANTHER" id="PTHR11043:SF0">
    <property type="entry name" value="COATOMER SUBUNIT ZETA"/>
    <property type="match status" value="1"/>
</dbReference>
<feature type="domain" description="AP complex mu/sigma subunit" evidence="13">
    <location>
        <begin position="7"/>
        <end position="143"/>
    </location>
</feature>
<evidence type="ECO:0000256" key="6">
    <source>
        <dbReference type="ARBA" id="ARBA00022892"/>
    </source>
</evidence>
<comment type="similarity">
    <text evidence="2 12">Belongs to the adaptor complexes small subunit family.</text>
</comment>
<evidence type="ECO:0000259" key="13">
    <source>
        <dbReference type="Pfam" id="PF01217"/>
    </source>
</evidence>
<organism evidence="14">
    <name type="scientific">Salvia splendens</name>
    <name type="common">Scarlet sage</name>
    <dbReference type="NCBI Taxonomy" id="180675"/>
    <lineage>
        <taxon>Eukaryota</taxon>
        <taxon>Viridiplantae</taxon>
        <taxon>Streptophyta</taxon>
        <taxon>Embryophyta</taxon>
        <taxon>Tracheophyta</taxon>
        <taxon>Spermatophyta</taxon>
        <taxon>Magnoliopsida</taxon>
        <taxon>eudicotyledons</taxon>
        <taxon>Gunneridae</taxon>
        <taxon>Pentapetalae</taxon>
        <taxon>asterids</taxon>
        <taxon>lamiids</taxon>
        <taxon>Lamiales</taxon>
        <taxon>Lamiaceae</taxon>
        <taxon>Nepetoideae</taxon>
        <taxon>Mentheae</taxon>
        <taxon>Salviinae</taxon>
        <taxon>Salvia</taxon>
        <taxon>Salvia subgen. Calosphace</taxon>
        <taxon>core Calosphace</taxon>
    </lineage>
</organism>
<evidence type="ECO:0000256" key="10">
    <source>
        <dbReference type="ARBA" id="ARBA00023329"/>
    </source>
</evidence>
<dbReference type="GO" id="GO:0030126">
    <property type="term" value="C:COPI vesicle coat"/>
    <property type="evidence" value="ECO:0007669"/>
    <property type="project" value="UniProtKB-UniRule"/>
</dbReference>
<proteinExistence type="inferred from homology"/>
<dbReference type="FunFam" id="3.30.450.60:FF:000014">
    <property type="entry name" value="Coatomer subunit zeta-2"/>
    <property type="match status" value="1"/>
</dbReference>
<comment type="function">
    <text evidence="11">The coatomer is a cytosolic protein complex that binds to dilysine motifs and reversibly associates with Golgi non-clathrin-coated vesicles, which further mediate biosynthetic protein transport from the ER, via the Golgi up to the trans Golgi network. Coatomer complex is required for budding from Golgi membranes, and is essential for the retrograde Golgi-to-ER transport of dilysine-tagged proteins. The zeta subunit may be involved in regulating the coat assembly and, hence, the rate of biosynthetic protein transport due to its association-dissociation properties with the coatomer complex.</text>
</comment>
<name>A0A8X8ZW67_SALSN</name>
<keyword evidence="9 12" id="KW-0472">Membrane</keyword>
<keyword evidence="8 12" id="KW-0333">Golgi apparatus</keyword>
<evidence type="ECO:0000256" key="5">
    <source>
        <dbReference type="ARBA" id="ARBA00022490"/>
    </source>
</evidence>